<dbReference type="SMART" id="SM00028">
    <property type="entry name" value="TPR"/>
    <property type="match status" value="6"/>
</dbReference>
<evidence type="ECO:0000313" key="5">
    <source>
        <dbReference type="Proteomes" id="UP000248975"/>
    </source>
</evidence>
<sequence length="584" mass="63175">MPLILSRPLFALALAAMVSPVPMWAADEDAGAYLAARSAVIASDYREAATWFNRALLVDPGNPRLLDGALVGRISLGDFQGAKVIADQVVALDLKSQASSIALIADQAKRGAFEEILQAQADGHRINDAMDQLVAAWAKVGSGNMTEALDGFDKIAATKGLEAFGLYHKALALASVGDFEGADKLMSGDLQLMRRGVIAHAQILSQLERNADARALLDKEFGTEQDPVVDAVRAQLDAGKTVPFDMARNATDGIAEVFFTVGAALNGEAADGYTLVYARVASYLRPDHTDSILMVGGLLQQQGQADLAIETYAQIPPENPAFYAAEIGRADAMWAKDDKEGAIAVLKKLAETNPNVVLVQLSLGDMLRKDEQFDAASKAYDRALALVKNVDERHWVIFYSRGISNERSKRWDRADADFRKALELKPGQPLVLNYLGYSLVERGENLDEALGMIQQAVNASPDSGYIIDSLAWALFMLGRYDEALAPMEKASLLEPVDPIVTDHLGDVYWSVGRKLEAEFQWHRALSFDPEPDQAKRIKRKLEVGLDAVLKEEGAKPLNARSAAIDAKPATPKAVTEDGAATDGN</sequence>
<dbReference type="PROSITE" id="PS50005">
    <property type="entry name" value="TPR"/>
    <property type="match status" value="1"/>
</dbReference>
<feature type="signal peptide" evidence="3">
    <location>
        <begin position="1"/>
        <end position="25"/>
    </location>
</feature>
<dbReference type="InterPro" id="IPR019734">
    <property type="entry name" value="TPR_rpt"/>
</dbReference>
<dbReference type="InterPro" id="IPR011990">
    <property type="entry name" value="TPR-like_helical_dom_sf"/>
</dbReference>
<evidence type="ECO:0000256" key="1">
    <source>
        <dbReference type="PROSITE-ProRule" id="PRU00339"/>
    </source>
</evidence>
<reference evidence="4 5" key="1">
    <citation type="submission" date="2017-08" db="EMBL/GenBank/DDBJ databases">
        <title>Infants hospitalized years apart are colonized by the same room-sourced microbial strains.</title>
        <authorList>
            <person name="Brooks B."/>
            <person name="Olm M.R."/>
            <person name="Firek B.A."/>
            <person name="Baker R."/>
            <person name="Thomas B.C."/>
            <person name="Morowitz M.J."/>
            <person name="Banfield J.F."/>
        </authorList>
    </citation>
    <scope>NUCLEOTIDE SEQUENCE [LARGE SCALE GENOMIC DNA]</scope>
    <source>
        <strain evidence="4">S2_003_000_R2_11</strain>
    </source>
</reference>
<accession>A0A2W5SFF1</accession>
<evidence type="ECO:0000256" key="3">
    <source>
        <dbReference type="SAM" id="SignalP"/>
    </source>
</evidence>
<proteinExistence type="predicted"/>
<name>A0A2W5SFF1_CERSP</name>
<dbReference type="AlphaFoldDB" id="A0A2W5SFF1"/>
<gene>
    <name evidence="4" type="ORF">DI533_12765</name>
</gene>
<dbReference type="EMBL" id="QFQS01000002">
    <property type="protein sequence ID" value="PZQ97995.1"/>
    <property type="molecule type" value="Genomic_DNA"/>
</dbReference>
<feature type="repeat" description="TPR" evidence="1">
    <location>
        <begin position="395"/>
        <end position="428"/>
    </location>
</feature>
<feature type="chain" id="PRO_5015903138" evidence="3">
    <location>
        <begin position="26"/>
        <end position="584"/>
    </location>
</feature>
<dbReference type="Proteomes" id="UP000248975">
    <property type="component" value="Unassembled WGS sequence"/>
</dbReference>
<keyword evidence="1" id="KW-0802">TPR repeat</keyword>
<feature type="region of interest" description="Disordered" evidence="2">
    <location>
        <begin position="560"/>
        <end position="584"/>
    </location>
</feature>
<evidence type="ECO:0000313" key="4">
    <source>
        <dbReference type="EMBL" id="PZQ97995.1"/>
    </source>
</evidence>
<dbReference type="PANTHER" id="PTHR12558">
    <property type="entry name" value="CELL DIVISION CYCLE 16,23,27"/>
    <property type="match status" value="1"/>
</dbReference>
<organism evidence="4 5">
    <name type="scientific">Cereibacter sphaeroides</name>
    <name type="common">Rhodobacter sphaeroides</name>
    <dbReference type="NCBI Taxonomy" id="1063"/>
    <lineage>
        <taxon>Bacteria</taxon>
        <taxon>Pseudomonadati</taxon>
        <taxon>Pseudomonadota</taxon>
        <taxon>Alphaproteobacteria</taxon>
        <taxon>Rhodobacterales</taxon>
        <taxon>Paracoccaceae</taxon>
        <taxon>Cereibacter</taxon>
    </lineage>
</organism>
<evidence type="ECO:0000256" key="2">
    <source>
        <dbReference type="SAM" id="MobiDB-lite"/>
    </source>
</evidence>
<dbReference type="Gene3D" id="1.25.40.10">
    <property type="entry name" value="Tetratricopeptide repeat domain"/>
    <property type="match status" value="2"/>
</dbReference>
<dbReference type="SUPFAM" id="SSF48452">
    <property type="entry name" value="TPR-like"/>
    <property type="match status" value="3"/>
</dbReference>
<comment type="caution">
    <text evidence="4">The sequence shown here is derived from an EMBL/GenBank/DDBJ whole genome shotgun (WGS) entry which is preliminary data.</text>
</comment>
<keyword evidence="3" id="KW-0732">Signal</keyword>
<dbReference type="PANTHER" id="PTHR12558:SF13">
    <property type="entry name" value="CELL DIVISION CYCLE PROTEIN 27 HOMOLOG"/>
    <property type="match status" value="1"/>
</dbReference>
<protein>
    <submittedName>
        <fullName evidence="4">Uncharacterized protein</fullName>
    </submittedName>
</protein>
<dbReference type="Pfam" id="PF13432">
    <property type="entry name" value="TPR_16"/>
    <property type="match status" value="2"/>
</dbReference>